<dbReference type="CDD" id="cd18808">
    <property type="entry name" value="SF1_C_Upf1"/>
    <property type="match status" value="1"/>
</dbReference>
<evidence type="ECO:0000256" key="1">
    <source>
        <dbReference type="SAM" id="Coils"/>
    </source>
</evidence>
<organism evidence="6 7">
    <name type="scientific">Micromonospora echinofusca</name>
    <dbReference type="NCBI Taxonomy" id="47858"/>
    <lineage>
        <taxon>Bacteria</taxon>
        <taxon>Bacillati</taxon>
        <taxon>Actinomycetota</taxon>
        <taxon>Actinomycetes</taxon>
        <taxon>Micromonosporales</taxon>
        <taxon>Micromonosporaceae</taxon>
        <taxon>Micromonospora</taxon>
    </lineage>
</organism>
<evidence type="ECO:0000313" key="6">
    <source>
        <dbReference type="EMBL" id="MBO4208638.1"/>
    </source>
</evidence>
<dbReference type="InterPro" id="IPR041679">
    <property type="entry name" value="DNA2/NAM7-like_C"/>
</dbReference>
<dbReference type="SUPFAM" id="SSF52980">
    <property type="entry name" value="Restriction endonuclease-like"/>
    <property type="match status" value="1"/>
</dbReference>
<feature type="domain" description="DNA2/NAM7 helicase helicase" evidence="3">
    <location>
        <begin position="362"/>
        <end position="440"/>
    </location>
</feature>
<evidence type="ECO:0000313" key="7">
    <source>
        <dbReference type="Proteomes" id="UP000823521"/>
    </source>
</evidence>
<dbReference type="PANTHER" id="PTHR10887:SF495">
    <property type="entry name" value="HELICASE SENATAXIN ISOFORM X1-RELATED"/>
    <property type="match status" value="1"/>
</dbReference>
<sequence>MNTAPASRIDRAVRLFEFLARAQQSAITAPRTLDGYETAWLRDMPRHPAVHFAHWDVTPEPGDEIGHIDRLDRVRTPTPSAEVTRWLNGGYEDPDVVPQLSLEISGPEPEGEQAEPEVLRLTDHPSVVQAYQRWLIGWTQWAQRERTDKPVRDAYGVLFSMQAEAASNPEEKELLLAVGCLIWRPVDHPAVRRHLITVPVSIDLDPVSGTLHIVAAESVDPLRLELDMLDSHLTRSRHIGEVRELGRTYAHHPLDLAAIGELLQRIANSLDPDAVYLETENPGRAAAATAEVALAPAIVLRRRNHGLVEVLERIREQLIDSETVPEGILPLVDPDHRPAVETDCTPGALVAVDDEMYLPLPVNDKQLQILQQVDRHAQTLVQGPPGTGKTHTAAALLSHLLAQGKRVLVTAQTDRALKEVRAKLPEAIRPLSVAVVGASREDMADLKVAVNTISQRAIDFDADDVARTIRHHLDAIDRLRRQRALLYRRAVDVRSAEVLVHHQGPYQGTLAAIATAHRDDAPLYGWLRPLAPDKLGGRPPLTATQLAEWLRLLRDQRLIADEKPARDTLIDPATLVPPADFAAAVAAETQARTVHDRHQGRREHAAFAAIRALPPVERAVLQQKLHQLADTADDLARRREAWMGEATADVVSGRGQVWQNRAAQLRQLAEQVQPHVEILGITEISSTSPDLAPLVSLARHLREHLCAGGKIKIAADGTPAMGILTAKPVKVARDLFTHIRVDGRPPTSVEAIDSFVAWTEATRLLAALDRAWPASVVVPAEDTFQERLAWHVTELHQLQRVLALGAELAELEQRLAAWRLPRPQWADLPAVRAYAALVDAAAADDHLLVARAAVDAAAEPVAGLVHDPGASPALLALAKAVADRDIDGYAVTVHRIARLVDARAEVQHRDDLGSRLRQQAKRVHEAIVASSDDDVWDGRLVGWEQAWAWAVVGDWLADRQVADLNRLQAEIGEVERQIRHHVEELAAQRAWQHAASPERISGSARANLQQYGQLVRGLGKGTGKYAHLRRAEIRQAMDRCRSSVPVWIMPIYRIAEQLQVQPNMFDVVIVDEASQAGLAATFLQYLAPKIVVVGDDKQVSPAAVGVDQQHLRDLAAQYLYDDPYRASWQDPKRSLFDEAKMRFTGLIPLTEHRRCVPEIINFSNRIAYEPENIRLIPVRQYGADRLEPIKPVHVENGYVRGTTGKVNQPEAEAIAEQILACTQDPRYDGLTFGVISLQGPHQAKHIQRLLLERLDPAEWERRDLRCGDSADFQGSERDVMFLSMVTAIEPGTRIGAATSEMYLQRYNVAASRAKDQMWVFHSVRSSDLGNPEDMRHQLLDYCYGVSTRATQHEGVELPTDVPENQRVAPFDSLFEQRVYNRLVGRGFTVVPQYEAIGYSIDLVVVGPHGRLAIECDGDAWHGPDRYEADMARQRELERCGWEFFRIPESAFVVDEASVLRDLWAALNRRGIHPSGWANPDKDQATGPTLTRSADPTAVAGMDRPEAVYQLEEPLRPGPADLTFGVERTAESGIRPAAQRESVPSGRAAQAESPARSETAHPVEPAAEPQQDPGAPALPDPVMADERRACLAPKNDQANPGILRVPRQGATATPDPQAGSIMDGTLLLEPYEIYRGAAPRPNDPAPSGMREALLAIVEREGPMIGQRLQTAYVRAAGGQRVTRVSASAINKVISAAVRRGLLVQDNPLGEPGVQPCTFWLPSQPRLLLRTLGPRSLDEIPPAELATVMAVHARKIDWVNRESVFRATLETYGRESLTEVAATRLTKVENLARKITAELQS</sequence>
<accession>A0ABS3VW79</accession>
<keyword evidence="1" id="KW-0175">Coiled coil</keyword>
<evidence type="ECO:0000256" key="2">
    <source>
        <dbReference type="SAM" id="MobiDB-lite"/>
    </source>
</evidence>
<evidence type="ECO:0000259" key="4">
    <source>
        <dbReference type="Pfam" id="PF13087"/>
    </source>
</evidence>
<protein>
    <submittedName>
        <fullName evidence="6">AAA family ATPase</fullName>
    </submittedName>
</protein>
<evidence type="ECO:0000259" key="3">
    <source>
        <dbReference type="Pfam" id="PF13086"/>
    </source>
</evidence>
<feature type="domain" description="Restriction endonuclease type II-like" evidence="5">
    <location>
        <begin position="1374"/>
        <end position="1466"/>
    </location>
</feature>
<gene>
    <name evidence="6" type="ORF">GSF22_21875</name>
</gene>
<dbReference type="InterPro" id="IPR047187">
    <property type="entry name" value="SF1_C_Upf1"/>
</dbReference>
<dbReference type="Proteomes" id="UP000823521">
    <property type="component" value="Unassembled WGS sequence"/>
</dbReference>
<dbReference type="Pfam" id="PF13087">
    <property type="entry name" value="AAA_12"/>
    <property type="match status" value="1"/>
</dbReference>
<dbReference type="InterPro" id="IPR027417">
    <property type="entry name" value="P-loop_NTPase"/>
</dbReference>
<dbReference type="RefSeq" id="WP_208815623.1">
    <property type="nucleotide sequence ID" value="NZ_WVUH01000215.1"/>
</dbReference>
<dbReference type="InterPro" id="IPR049468">
    <property type="entry name" value="Restrct_endonuc-II-like_dom"/>
</dbReference>
<feature type="domain" description="DNA2/NAM7 helicase-like C-terminal" evidence="4">
    <location>
        <begin position="1133"/>
        <end position="1320"/>
    </location>
</feature>
<feature type="region of interest" description="Disordered" evidence="2">
    <location>
        <begin position="1529"/>
        <end position="1620"/>
    </location>
</feature>
<dbReference type="InterPro" id="IPR011335">
    <property type="entry name" value="Restrct_endonuc-II-like"/>
</dbReference>
<feature type="coiled-coil region" evidence="1">
    <location>
        <begin position="957"/>
        <end position="984"/>
    </location>
</feature>
<dbReference type="Gene3D" id="3.40.50.300">
    <property type="entry name" value="P-loop containing nucleotide triphosphate hydrolases"/>
    <property type="match status" value="3"/>
</dbReference>
<feature type="region of interest" description="Disordered" evidence="2">
    <location>
        <begin position="1473"/>
        <end position="1499"/>
    </location>
</feature>
<dbReference type="SUPFAM" id="SSF52540">
    <property type="entry name" value="P-loop containing nucleoside triphosphate hydrolases"/>
    <property type="match status" value="2"/>
</dbReference>
<reference evidence="6 7" key="1">
    <citation type="submission" date="2019-12" db="EMBL/GenBank/DDBJ databases">
        <title>Whole genome sequencing of endophytic Actinobacterium Micromonospora sp. MPMI6T.</title>
        <authorList>
            <person name="Evv R."/>
            <person name="Podile A.R."/>
        </authorList>
    </citation>
    <scope>NUCLEOTIDE SEQUENCE [LARGE SCALE GENOMIC DNA]</scope>
    <source>
        <strain evidence="6 7">MPMI6</strain>
    </source>
</reference>
<dbReference type="Pfam" id="PF18741">
    <property type="entry name" value="MTES_1575"/>
    <property type="match status" value="1"/>
</dbReference>
<dbReference type="EMBL" id="WVUH01000215">
    <property type="protein sequence ID" value="MBO4208638.1"/>
    <property type="molecule type" value="Genomic_DNA"/>
</dbReference>
<dbReference type="InterPro" id="IPR045055">
    <property type="entry name" value="DNA2/NAM7-like"/>
</dbReference>
<dbReference type="InterPro" id="IPR041677">
    <property type="entry name" value="DNA2/NAM7_AAA_11"/>
</dbReference>
<comment type="caution">
    <text evidence="6">The sequence shown here is derived from an EMBL/GenBank/DDBJ whole genome shotgun (WGS) entry which is preliminary data.</text>
</comment>
<keyword evidence="7" id="KW-1185">Reference proteome</keyword>
<proteinExistence type="predicted"/>
<evidence type="ECO:0000259" key="5">
    <source>
        <dbReference type="Pfam" id="PF18741"/>
    </source>
</evidence>
<name>A0ABS3VW79_MICEH</name>
<dbReference type="PANTHER" id="PTHR10887">
    <property type="entry name" value="DNA2/NAM7 HELICASE FAMILY"/>
    <property type="match status" value="1"/>
</dbReference>
<dbReference type="Gene3D" id="3.40.960.10">
    <property type="entry name" value="VSR Endonuclease"/>
    <property type="match status" value="1"/>
</dbReference>
<dbReference type="Pfam" id="PF13086">
    <property type="entry name" value="AAA_11"/>
    <property type="match status" value="1"/>
</dbReference>